<organism evidence="2 3">
    <name type="scientific">Fusarium equiseti</name>
    <name type="common">Fusarium scirpi</name>
    <dbReference type="NCBI Taxonomy" id="61235"/>
    <lineage>
        <taxon>Eukaryota</taxon>
        <taxon>Fungi</taxon>
        <taxon>Dikarya</taxon>
        <taxon>Ascomycota</taxon>
        <taxon>Pezizomycotina</taxon>
        <taxon>Sordariomycetes</taxon>
        <taxon>Hypocreomycetidae</taxon>
        <taxon>Hypocreales</taxon>
        <taxon>Nectriaceae</taxon>
        <taxon>Fusarium</taxon>
        <taxon>Fusarium incarnatum-equiseti species complex</taxon>
    </lineage>
</organism>
<reference evidence="2" key="1">
    <citation type="submission" date="2022-09" db="EMBL/GenBank/DDBJ databases">
        <title>Fusarium specimens isolated from Avocado Roots.</title>
        <authorList>
            <person name="Stajich J."/>
            <person name="Roper C."/>
            <person name="Heimlech-Rivalta G."/>
        </authorList>
    </citation>
    <scope>NUCLEOTIDE SEQUENCE</scope>
    <source>
        <strain evidence="2">CF00095</strain>
    </source>
</reference>
<protein>
    <recommendedName>
        <fullName evidence="1">DUF7791 domain-containing protein</fullName>
    </recommendedName>
</protein>
<keyword evidence="3" id="KW-1185">Reference proteome</keyword>
<sequence>MNPDVHLDQLRARQDQIVRRLKGWCRGLLEEQLGKIQFLHRTVGEFLRTQEMSEFLESKRPRYFNTGLSILKAYVAWLKVSNLESGNFMLFEESGLQDLAFCESPLYLGVRTALTYASYLELLDEVPTAALDSLVDEMDFRLADMARTIKPTLVGHRLETYEHVSGLIRLISLDLPLMGYLSRKLRAEPSFLSMFGQSPISMVLWTPTQSHKIWPIESRQKLEYVFKAGSSPNELTVGSMQMITVWEKFLSEVLPKGSPTRWTRAGPKFQDAIEQGLVQVFLDFGANPQARIWSGSDNVAPAFTLFVAAAFDMEWHDRAEEMYFQALDSFIKGGAAFDSSGTSCSESRPSGLDQTLVEFAMIDFAEFNSSMCTTAAKPAQGHHDVIFGRLEAKLDLFDSFEQKPQRLFLAKLLKKILACAQKASWPLDKYQHLIDRALHNEYPPPGDIIPSLCLKRSGTLDFDAYKGRTKLRLC</sequence>
<accession>A0ABQ8R502</accession>
<evidence type="ECO:0000313" key="3">
    <source>
        <dbReference type="Proteomes" id="UP001152024"/>
    </source>
</evidence>
<feature type="domain" description="DUF7791" evidence="1">
    <location>
        <begin position="6"/>
        <end position="82"/>
    </location>
</feature>
<dbReference type="InterPro" id="IPR056693">
    <property type="entry name" value="DUF7791"/>
</dbReference>
<comment type="caution">
    <text evidence="2">The sequence shown here is derived from an EMBL/GenBank/DDBJ whole genome shotgun (WGS) entry which is preliminary data.</text>
</comment>
<evidence type="ECO:0000259" key="1">
    <source>
        <dbReference type="Pfam" id="PF25053"/>
    </source>
</evidence>
<dbReference type="Pfam" id="PF25053">
    <property type="entry name" value="DUF7791"/>
    <property type="match status" value="1"/>
</dbReference>
<dbReference type="EMBL" id="JAOQBH010000013">
    <property type="protein sequence ID" value="KAJ4127071.1"/>
    <property type="molecule type" value="Genomic_DNA"/>
</dbReference>
<evidence type="ECO:0000313" key="2">
    <source>
        <dbReference type="EMBL" id="KAJ4127071.1"/>
    </source>
</evidence>
<dbReference type="Proteomes" id="UP001152024">
    <property type="component" value="Unassembled WGS sequence"/>
</dbReference>
<name>A0ABQ8R502_FUSEQ</name>
<proteinExistence type="predicted"/>
<gene>
    <name evidence="2" type="ORF">NW768_008694</name>
</gene>